<name>A0ABQ0IEL9_9ALTE</name>
<evidence type="ECO:0000313" key="3">
    <source>
        <dbReference type="EMBL" id="GAC07804.1"/>
    </source>
</evidence>
<evidence type="ECO:0000313" key="4">
    <source>
        <dbReference type="Proteomes" id="UP000008372"/>
    </source>
</evidence>
<keyword evidence="2" id="KW-0472">Membrane</keyword>
<organism evidence="3 4">
    <name type="scientific">Paraglaciecola agarilytica NO2</name>
    <dbReference type="NCBI Taxonomy" id="1125747"/>
    <lineage>
        <taxon>Bacteria</taxon>
        <taxon>Pseudomonadati</taxon>
        <taxon>Pseudomonadota</taxon>
        <taxon>Gammaproteobacteria</taxon>
        <taxon>Alteromonadales</taxon>
        <taxon>Alteromonadaceae</taxon>
        <taxon>Paraglaciecola</taxon>
    </lineage>
</organism>
<dbReference type="Proteomes" id="UP000008372">
    <property type="component" value="Unassembled WGS sequence"/>
</dbReference>
<keyword evidence="2" id="KW-0812">Transmembrane</keyword>
<gene>
    <name evidence="3" type="ORF">GAGA_4981</name>
</gene>
<keyword evidence="4" id="KW-1185">Reference proteome</keyword>
<dbReference type="EMBL" id="BAEK01000094">
    <property type="protein sequence ID" value="GAC07804.1"/>
    <property type="molecule type" value="Genomic_DNA"/>
</dbReference>
<keyword evidence="1" id="KW-0175">Coiled coil</keyword>
<accession>A0ABQ0IEL9</accession>
<comment type="caution">
    <text evidence="3">The sequence shown here is derived from an EMBL/GenBank/DDBJ whole genome shotgun (WGS) entry which is preliminary data.</text>
</comment>
<proteinExistence type="predicted"/>
<sequence length="422" mass="49337">MHGDSCGNERIVVLEGEMIMVIHRPNVAYVRMKSSSEYRLDANSGKLLQVPIEKAIRIKLDDPNKHKQIEYWSLNPDSKKRYRLKVHTVNQQFERYKKGDSDTEFDRNYDESMTHKCVVEALSRLTCMALLFPIKSKRSRLEFDFETVRKEPFLHLPNNSKYYPDVLCTFNEEHKMYDRWGGKIAIEVTYTHGCESYKLEDFVYHNIPVFEVTIEEGSARQFPAERPDWPKGKHWDHRLVEAHINDLLKWFSKGVVGQLKVDPVSTRIHDKEHMLWLEEKRNLKQKIFTLEEDIKVSKNEAASLVTQYDKSVNNLSSAKNKIETINSANEKLRTDNAKLSLSLKKEIGCNKTNKVECQSSVDSLSTDIGFLRNRLKLKNLFIYIELTVIFVIFFMPFFFPEGTKNLIIGWYAAMVEFRSVFG</sequence>
<reference evidence="3 4" key="1">
    <citation type="journal article" date="2014" name="Environ. Microbiol.">
        <title>Comparative genomics of the marine bacterial genus Glaciecola reveals the high degree of genomic diversity and genomic characteristic for cold adaptation.</title>
        <authorList>
            <person name="Qin Q.L."/>
            <person name="Xie B.B."/>
            <person name="Yu Y."/>
            <person name="Shu Y.L."/>
            <person name="Rong J.C."/>
            <person name="Zhang Y.J."/>
            <person name="Zhao D.L."/>
            <person name="Chen X.L."/>
            <person name="Zhang X.Y."/>
            <person name="Chen B."/>
            <person name="Zhou B.C."/>
            <person name="Zhang Y.Z."/>
        </authorList>
    </citation>
    <scope>NUCLEOTIDE SEQUENCE [LARGE SCALE GENOMIC DNA]</scope>
    <source>
        <strain evidence="3 4">NO2</strain>
    </source>
</reference>
<feature type="coiled-coil region" evidence="1">
    <location>
        <begin position="280"/>
        <end position="335"/>
    </location>
</feature>
<protein>
    <submittedName>
        <fullName evidence="3">Uncharacterized protein</fullName>
    </submittedName>
</protein>
<dbReference type="RefSeq" id="WP_008306697.1">
    <property type="nucleotide sequence ID" value="NZ_BAEK01000094.1"/>
</dbReference>
<evidence type="ECO:0000256" key="1">
    <source>
        <dbReference type="SAM" id="Coils"/>
    </source>
</evidence>
<feature type="transmembrane region" description="Helical" evidence="2">
    <location>
        <begin position="380"/>
        <end position="399"/>
    </location>
</feature>
<keyword evidence="2" id="KW-1133">Transmembrane helix</keyword>
<evidence type="ECO:0000256" key="2">
    <source>
        <dbReference type="SAM" id="Phobius"/>
    </source>
</evidence>